<proteinExistence type="predicted"/>
<feature type="region of interest" description="Disordered" evidence="1">
    <location>
        <begin position="457"/>
        <end position="479"/>
    </location>
</feature>
<dbReference type="AlphaFoldDB" id="A0A7W6NRC7"/>
<dbReference type="GO" id="GO:0015774">
    <property type="term" value="P:polysaccharide transport"/>
    <property type="evidence" value="ECO:0007669"/>
    <property type="project" value="InterPro"/>
</dbReference>
<keyword evidence="3" id="KW-1185">Reference proteome</keyword>
<dbReference type="InterPro" id="IPR007833">
    <property type="entry name" value="Capsule_polysaccharide_synth"/>
</dbReference>
<evidence type="ECO:0000313" key="3">
    <source>
        <dbReference type="Proteomes" id="UP000529946"/>
    </source>
</evidence>
<evidence type="ECO:0000256" key="1">
    <source>
        <dbReference type="SAM" id="MobiDB-lite"/>
    </source>
</evidence>
<dbReference type="Proteomes" id="UP000529946">
    <property type="component" value="Unassembled WGS sequence"/>
</dbReference>
<dbReference type="EMBL" id="JACIDM010000003">
    <property type="protein sequence ID" value="MBB4084122.1"/>
    <property type="molecule type" value="Genomic_DNA"/>
</dbReference>
<sequence>MTSALIYAIHRTQDWWRHVGRNLGFDQVTVLTDRRGDGDVWITDEFYRGFRAHLKAGDRSSALLTAEEVVDVVARCRVLRWQSQRRAAAMVLAMADALDARLEAIKPDTVISFPIDNYNQDVLARLARKRGLPYFEVTASALPDMCMLMHRGRLITSDTPAPPLVVEAKIHEIADPLFTPAYVQGQAAYTRGRFLRTLGYFRIRALFFQLYAWWRRDPLNTHYLDAQPSLGHKARWRDARITDMVEADWEARVDAFPKERRVLYGLQLFPEAAIDYWVEDLDLVRHEDMLVEAARHLTAAGYQIVVKDHPLQFGFRQTALLDRLKAFPNVVIVPYEVSGNALLARCGVNLTATGTLGLQAGLLGNVSVTCGAYYVTADDFVVLENQADVERLPAALATLTRPFSLHDRQARIIANLLRGSFDADFFSFRDFDPKAPNPAAAELGRRLGERIRALGPQGENWHARHMPPGAGRHPGSPLN</sequence>
<dbReference type="Pfam" id="PF05159">
    <property type="entry name" value="Capsule_synth"/>
    <property type="match status" value="1"/>
</dbReference>
<dbReference type="RefSeq" id="WP_183205311.1">
    <property type="nucleotide sequence ID" value="NZ_BAAAER010000003.1"/>
</dbReference>
<evidence type="ECO:0008006" key="4">
    <source>
        <dbReference type="Google" id="ProtNLM"/>
    </source>
</evidence>
<accession>A0A7W6NRC7</accession>
<name>A0A7W6NRC7_9CAUL</name>
<protein>
    <recommendedName>
        <fullName evidence="4">Capsular biosynthesis protein</fullName>
    </recommendedName>
</protein>
<reference evidence="2 3" key="1">
    <citation type="submission" date="2020-08" db="EMBL/GenBank/DDBJ databases">
        <title>Genomic Encyclopedia of Type Strains, Phase IV (KMG-IV): sequencing the most valuable type-strain genomes for metagenomic binning, comparative biology and taxonomic classification.</title>
        <authorList>
            <person name="Goeker M."/>
        </authorList>
    </citation>
    <scope>NUCLEOTIDE SEQUENCE [LARGE SCALE GENOMIC DNA]</scope>
    <source>
        <strain evidence="2 3">DSM 23960</strain>
    </source>
</reference>
<gene>
    <name evidence="2" type="ORF">GGR12_003010</name>
</gene>
<dbReference type="GO" id="GO:0000271">
    <property type="term" value="P:polysaccharide biosynthetic process"/>
    <property type="evidence" value="ECO:0007669"/>
    <property type="project" value="InterPro"/>
</dbReference>
<evidence type="ECO:0000313" key="2">
    <source>
        <dbReference type="EMBL" id="MBB4084122.1"/>
    </source>
</evidence>
<comment type="caution">
    <text evidence="2">The sequence shown here is derived from an EMBL/GenBank/DDBJ whole genome shotgun (WGS) entry which is preliminary data.</text>
</comment>
<organism evidence="2 3">
    <name type="scientific">Brevundimonas lenta</name>
    <dbReference type="NCBI Taxonomy" id="424796"/>
    <lineage>
        <taxon>Bacteria</taxon>
        <taxon>Pseudomonadati</taxon>
        <taxon>Pseudomonadota</taxon>
        <taxon>Alphaproteobacteria</taxon>
        <taxon>Caulobacterales</taxon>
        <taxon>Caulobacteraceae</taxon>
        <taxon>Brevundimonas</taxon>
    </lineage>
</organism>